<protein>
    <submittedName>
        <fullName evidence="1">Uncharacterized protein</fullName>
    </submittedName>
</protein>
<dbReference type="RefSeq" id="WP_352891037.1">
    <property type="nucleotide sequence ID" value="NZ_JBEPIJ010000041.1"/>
</dbReference>
<evidence type="ECO:0000313" key="1">
    <source>
        <dbReference type="EMBL" id="MES0875435.1"/>
    </source>
</evidence>
<keyword evidence="2" id="KW-1185">Reference proteome</keyword>
<name>A0ABV2ADX1_9GAMM</name>
<reference evidence="1 2" key="1">
    <citation type="submission" date="2024-06" db="EMBL/GenBank/DDBJ databases">
        <authorList>
            <person name="Li Z."/>
            <person name="Jiang Y."/>
        </authorList>
    </citation>
    <scope>NUCLEOTIDE SEQUENCE [LARGE SCALE GENOMIC DNA]</scope>
    <source>
        <strain evidence="1 2">HSW-8</strain>
    </source>
</reference>
<evidence type="ECO:0000313" key="2">
    <source>
        <dbReference type="Proteomes" id="UP001465331"/>
    </source>
</evidence>
<gene>
    <name evidence="1" type="ORF">ABSH63_15670</name>
</gene>
<dbReference type="EMBL" id="JBEPIJ010000041">
    <property type="protein sequence ID" value="MES0875435.1"/>
    <property type="molecule type" value="Genomic_DNA"/>
</dbReference>
<comment type="caution">
    <text evidence="1">The sequence shown here is derived from an EMBL/GenBank/DDBJ whole genome shotgun (WGS) entry which is preliminary data.</text>
</comment>
<sequence length="57" mass="6208">MGRLEFGRGRAIKAVDEVAHAVPRMHCHADQEHEQLAPDRLAKRVGDSHGGAVIVLV</sequence>
<proteinExistence type="predicted"/>
<dbReference type="Proteomes" id="UP001465331">
    <property type="component" value="Unassembled WGS sequence"/>
</dbReference>
<accession>A0ABV2ADX1</accession>
<organism evidence="1 2">
    <name type="scientific">Sinimarinibacterium thermocellulolyticum</name>
    <dbReference type="NCBI Taxonomy" id="3170016"/>
    <lineage>
        <taxon>Bacteria</taxon>
        <taxon>Pseudomonadati</taxon>
        <taxon>Pseudomonadota</taxon>
        <taxon>Gammaproteobacteria</taxon>
        <taxon>Nevskiales</taxon>
        <taxon>Nevskiaceae</taxon>
        <taxon>Sinimarinibacterium</taxon>
    </lineage>
</organism>